<keyword evidence="2 5" id="KW-0436">Ligase</keyword>
<feature type="non-terminal residue" evidence="5">
    <location>
        <position position="442"/>
    </location>
</feature>
<protein>
    <submittedName>
        <fullName evidence="5">Long-chain fatty acid--CoA ligase</fullName>
    </submittedName>
</protein>
<dbReference type="InterPro" id="IPR025110">
    <property type="entry name" value="AMP-bd_C"/>
</dbReference>
<dbReference type="CDD" id="cd04433">
    <property type="entry name" value="AFD_class_I"/>
    <property type="match status" value="1"/>
</dbReference>
<dbReference type="InterPro" id="IPR020845">
    <property type="entry name" value="AMP-binding_CS"/>
</dbReference>
<dbReference type="Proteomes" id="UP000321325">
    <property type="component" value="Unassembled WGS sequence"/>
</dbReference>
<dbReference type="InterPro" id="IPR042099">
    <property type="entry name" value="ANL_N_sf"/>
</dbReference>
<gene>
    <name evidence="5" type="ORF">FVD15_00060</name>
</gene>
<evidence type="ECO:0000259" key="4">
    <source>
        <dbReference type="Pfam" id="PF13193"/>
    </source>
</evidence>
<comment type="caution">
    <text evidence="5">The sequence shown here is derived from an EMBL/GenBank/DDBJ whole genome shotgun (WGS) entry which is preliminary data.</text>
</comment>
<dbReference type="PROSITE" id="PS00455">
    <property type="entry name" value="AMP_BINDING"/>
    <property type="match status" value="1"/>
</dbReference>
<feature type="domain" description="AMP-binding enzyme C-terminal" evidence="4">
    <location>
        <begin position="360"/>
        <end position="436"/>
    </location>
</feature>
<reference evidence="5 6" key="1">
    <citation type="submission" date="2019-08" db="EMBL/GenBank/DDBJ databases">
        <title>Rapid identification of Enteric Bacteria from Whole Genome Sequences (WGS) using Average Nucleotide Identity (ANI).</title>
        <authorList>
            <person name="Lane C."/>
        </authorList>
    </citation>
    <scope>NUCLEOTIDE SEQUENCE [LARGE SCALE GENOMIC DNA]</scope>
    <source>
        <strain evidence="5 6">2010D-8464</strain>
    </source>
</reference>
<name>A0ABY3L8N0_9BACT</name>
<feature type="domain" description="AMP-dependent synthetase/ligase" evidence="3">
    <location>
        <begin position="15"/>
        <end position="274"/>
    </location>
</feature>
<evidence type="ECO:0000313" key="5">
    <source>
        <dbReference type="EMBL" id="TXK71681.1"/>
    </source>
</evidence>
<dbReference type="PANTHER" id="PTHR43201">
    <property type="entry name" value="ACYL-COA SYNTHETASE"/>
    <property type="match status" value="1"/>
</dbReference>
<organism evidence="5 6">
    <name type="scientific">Campylobacter volucris</name>
    <dbReference type="NCBI Taxonomy" id="1031542"/>
    <lineage>
        <taxon>Bacteria</taxon>
        <taxon>Pseudomonadati</taxon>
        <taxon>Campylobacterota</taxon>
        <taxon>Epsilonproteobacteria</taxon>
        <taxon>Campylobacterales</taxon>
        <taxon>Campylobacteraceae</taxon>
        <taxon>Campylobacter</taxon>
    </lineage>
</organism>
<dbReference type="PANTHER" id="PTHR43201:SF5">
    <property type="entry name" value="MEDIUM-CHAIN ACYL-COA LIGASE ACSF2, MITOCHONDRIAL"/>
    <property type="match status" value="1"/>
</dbReference>
<comment type="similarity">
    <text evidence="1">Belongs to the ATP-dependent AMP-binding enzyme family.</text>
</comment>
<evidence type="ECO:0000259" key="3">
    <source>
        <dbReference type="Pfam" id="PF00501"/>
    </source>
</evidence>
<dbReference type="Pfam" id="PF13193">
    <property type="entry name" value="AMP-binding_C"/>
    <property type="match status" value="1"/>
</dbReference>
<dbReference type="RefSeq" id="WP_147538952.1">
    <property type="nucleotide sequence ID" value="NZ_VRMB01000002.1"/>
</dbReference>
<dbReference type="GO" id="GO:0016874">
    <property type="term" value="F:ligase activity"/>
    <property type="evidence" value="ECO:0007669"/>
    <property type="project" value="UniProtKB-KW"/>
</dbReference>
<dbReference type="InterPro" id="IPR000873">
    <property type="entry name" value="AMP-dep_synth/lig_dom"/>
</dbReference>
<sequence>MHNFKNIFLRKIFSNKDNNALIYENIIYTYSQLSENVLKNINLLNSTTANIIGIIGDYDFESISLLLACIELNKIIIPFVDKKEIENKLKEVRCDLVFNNGEIILKNDDSINHPLVDRLIKENKPGLILFSSGSTGKPKAIIHDLDKITSSYLNKKTKNINILLFLMFDHIGGLNTLFNCLSMNACGVAIKDRKNVEYLAENIEKYKISLLPASPSLLSLMLAFNVMNNYDFSSLRLITYGTEKMPETLLDKLKQEFPKVKFHQTFGTSEVGITQTKSYKDFIKLENVEYKIIEGELYLKSNTQSLGYLNADNSVFTDDGYFASGDLVEVINENGEEYIKIVGRNKEIINVGGEKVLPQEVEGIIFQIPFIQDCLVYGQSNPLTGQSVCLKVVLTKEKNINSLELKKEIRLFCKDKLASYKIPTKVDIVESLEVSERFKKVR</sequence>
<accession>A0ABY3L8N0</accession>
<proteinExistence type="inferred from homology"/>
<evidence type="ECO:0000256" key="2">
    <source>
        <dbReference type="ARBA" id="ARBA00022598"/>
    </source>
</evidence>
<dbReference type="EMBL" id="VRMB01000002">
    <property type="protein sequence ID" value="TXK71681.1"/>
    <property type="molecule type" value="Genomic_DNA"/>
</dbReference>
<dbReference type="Pfam" id="PF00501">
    <property type="entry name" value="AMP-binding"/>
    <property type="match status" value="1"/>
</dbReference>
<evidence type="ECO:0000313" key="6">
    <source>
        <dbReference type="Proteomes" id="UP000321325"/>
    </source>
</evidence>
<dbReference type="Gene3D" id="3.30.300.30">
    <property type="match status" value="1"/>
</dbReference>
<dbReference type="InterPro" id="IPR045851">
    <property type="entry name" value="AMP-bd_C_sf"/>
</dbReference>
<dbReference type="Gene3D" id="3.40.50.12780">
    <property type="entry name" value="N-terminal domain of ligase-like"/>
    <property type="match status" value="1"/>
</dbReference>
<keyword evidence="6" id="KW-1185">Reference proteome</keyword>
<evidence type="ECO:0000256" key="1">
    <source>
        <dbReference type="ARBA" id="ARBA00006432"/>
    </source>
</evidence>
<dbReference type="SUPFAM" id="SSF56801">
    <property type="entry name" value="Acetyl-CoA synthetase-like"/>
    <property type="match status" value="1"/>
</dbReference>